<accession>T1F6M1</accession>
<feature type="compositionally biased region" description="Low complexity" evidence="5">
    <location>
        <begin position="359"/>
        <end position="382"/>
    </location>
</feature>
<dbReference type="SMART" id="SM00338">
    <property type="entry name" value="BRLZ"/>
    <property type="match status" value="1"/>
</dbReference>
<dbReference type="EnsemblMetazoa" id="HelroT173259">
    <property type="protein sequence ID" value="HelroP173259"/>
    <property type="gene ID" value="HelroG173259"/>
</dbReference>
<dbReference type="KEGG" id="hro:HELRODRAFT_173259"/>
<dbReference type="InParanoid" id="T1F6M1"/>
<dbReference type="Pfam" id="PF00170">
    <property type="entry name" value="bZIP_1"/>
    <property type="match status" value="1"/>
</dbReference>
<dbReference type="STRING" id="6412.T1F6M1"/>
<dbReference type="OrthoDB" id="2187714at2759"/>
<evidence type="ECO:0000259" key="6">
    <source>
        <dbReference type="PROSITE" id="PS50217"/>
    </source>
</evidence>
<dbReference type="SUPFAM" id="SSF57959">
    <property type="entry name" value="Leucine zipper domain"/>
    <property type="match status" value="1"/>
</dbReference>
<dbReference type="PANTHER" id="PTHR11462">
    <property type="entry name" value="JUN TRANSCRIPTION FACTOR-RELATED"/>
    <property type="match status" value="1"/>
</dbReference>
<dbReference type="GeneID" id="20204470"/>
<dbReference type="GO" id="GO:0051726">
    <property type="term" value="P:regulation of cell cycle"/>
    <property type="evidence" value="ECO:0000318"/>
    <property type="project" value="GO_Central"/>
</dbReference>
<dbReference type="GO" id="GO:0000978">
    <property type="term" value="F:RNA polymerase II cis-regulatory region sequence-specific DNA binding"/>
    <property type="evidence" value="ECO:0000318"/>
    <property type="project" value="GO_Central"/>
</dbReference>
<reference evidence="7 9" key="2">
    <citation type="journal article" date="2013" name="Nature">
        <title>Insights into bilaterian evolution from three spiralian genomes.</title>
        <authorList>
            <person name="Simakov O."/>
            <person name="Marletaz F."/>
            <person name="Cho S.J."/>
            <person name="Edsinger-Gonzales E."/>
            <person name="Havlak P."/>
            <person name="Hellsten U."/>
            <person name="Kuo D.H."/>
            <person name="Larsson T."/>
            <person name="Lv J."/>
            <person name="Arendt D."/>
            <person name="Savage R."/>
            <person name="Osoegawa K."/>
            <person name="de Jong P."/>
            <person name="Grimwood J."/>
            <person name="Chapman J.A."/>
            <person name="Shapiro H."/>
            <person name="Aerts A."/>
            <person name="Otillar R.P."/>
            <person name="Terry A.Y."/>
            <person name="Boore J.L."/>
            <person name="Grigoriev I.V."/>
            <person name="Lindberg D.R."/>
            <person name="Seaver E.C."/>
            <person name="Weisblat D.A."/>
            <person name="Putnam N.H."/>
            <person name="Rokhsar D.S."/>
        </authorList>
    </citation>
    <scope>NUCLEOTIDE SEQUENCE</scope>
</reference>
<dbReference type="RefSeq" id="XP_009018115.1">
    <property type="nucleotide sequence ID" value="XM_009019867.1"/>
</dbReference>
<feature type="region of interest" description="Disordered" evidence="5">
    <location>
        <begin position="359"/>
        <end position="385"/>
    </location>
</feature>
<dbReference type="InterPro" id="IPR050946">
    <property type="entry name" value="AP-1_TF_bZIP"/>
</dbReference>
<evidence type="ECO:0000256" key="5">
    <source>
        <dbReference type="SAM" id="MobiDB-lite"/>
    </source>
</evidence>
<evidence type="ECO:0000256" key="4">
    <source>
        <dbReference type="SAM" id="Coils"/>
    </source>
</evidence>
<keyword evidence="1" id="KW-0805">Transcription regulation</keyword>
<dbReference type="PROSITE" id="PS00036">
    <property type="entry name" value="BZIP_BASIC"/>
    <property type="match status" value="1"/>
</dbReference>
<feature type="coiled-coil region" evidence="4">
    <location>
        <begin position="392"/>
        <end position="446"/>
    </location>
</feature>
<dbReference type="EMBL" id="AMQM01004495">
    <property type="status" value="NOT_ANNOTATED_CDS"/>
    <property type="molecule type" value="Genomic_DNA"/>
</dbReference>
<protein>
    <recommendedName>
        <fullName evidence="6">BZIP domain-containing protein</fullName>
    </recommendedName>
</protein>
<dbReference type="GO" id="GO:0005667">
    <property type="term" value="C:transcription regulator complex"/>
    <property type="evidence" value="ECO:0000318"/>
    <property type="project" value="GO_Central"/>
</dbReference>
<evidence type="ECO:0000256" key="3">
    <source>
        <dbReference type="ARBA" id="ARBA00023163"/>
    </source>
</evidence>
<keyword evidence="4" id="KW-0175">Coiled coil</keyword>
<dbReference type="GO" id="GO:0000981">
    <property type="term" value="F:DNA-binding transcription factor activity, RNA polymerase II-specific"/>
    <property type="evidence" value="ECO:0000318"/>
    <property type="project" value="GO_Central"/>
</dbReference>
<dbReference type="GO" id="GO:0042127">
    <property type="term" value="P:regulation of cell population proliferation"/>
    <property type="evidence" value="ECO:0000318"/>
    <property type="project" value="GO_Central"/>
</dbReference>
<dbReference type="GO" id="GO:0045944">
    <property type="term" value="P:positive regulation of transcription by RNA polymerase II"/>
    <property type="evidence" value="ECO:0000318"/>
    <property type="project" value="GO_Central"/>
</dbReference>
<reference evidence="9" key="1">
    <citation type="submission" date="2012-12" db="EMBL/GenBank/DDBJ databases">
        <authorList>
            <person name="Hellsten U."/>
            <person name="Grimwood J."/>
            <person name="Chapman J.A."/>
            <person name="Shapiro H."/>
            <person name="Aerts A."/>
            <person name="Otillar R.P."/>
            <person name="Terry A.Y."/>
            <person name="Boore J.L."/>
            <person name="Simakov O."/>
            <person name="Marletaz F."/>
            <person name="Cho S.-J."/>
            <person name="Edsinger-Gonzales E."/>
            <person name="Havlak P."/>
            <person name="Kuo D.-H."/>
            <person name="Larsson T."/>
            <person name="Lv J."/>
            <person name="Arendt D."/>
            <person name="Savage R."/>
            <person name="Osoegawa K."/>
            <person name="de Jong P."/>
            <person name="Lindberg D.R."/>
            <person name="Seaver E.C."/>
            <person name="Weisblat D.A."/>
            <person name="Putnam N.H."/>
            <person name="Grigoriev I.V."/>
            <person name="Rokhsar D.S."/>
        </authorList>
    </citation>
    <scope>NUCLEOTIDE SEQUENCE</scope>
</reference>
<dbReference type="EMBL" id="KB096590">
    <property type="protein sequence ID" value="ESO03558.1"/>
    <property type="molecule type" value="Genomic_DNA"/>
</dbReference>
<dbReference type="GO" id="GO:0048545">
    <property type="term" value="P:response to steroid hormone"/>
    <property type="evidence" value="ECO:0000318"/>
    <property type="project" value="GO_Central"/>
</dbReference>
<dbReference type="CTD" id="20204470"/>
<keyword evidence="2" id="KW-0238">DNA-binding</keyword>
<dbReference type="InterPro" id="IPR046347">
    <property type="entry name" value="bZIP_sf"/>
</dbReference>
<reference evidence="8" key="3">
    <citation type="submission" date="2015-06" db="UniProtKB">
        <authorList>
            <consortium name="EnsemblMetazoa"/>
        </authorList>
    </citation>
    <scope>IDENTIFICATION</scope>
</reference>
<name>T1F6M1_HELRO</name>
<dbReference type="eggNOG" id="KOG0837">
    <property type="taxonomic scope" value="Eukaryota"/>
</dbReference>
<dbReference type="InterPro" id="IPR005643">
    <property type="entry name" value="JNK"/>
</dbReference>
<evidence type="ECO:0000256" key="2">
    <source>
        <dbReference type="ARBA" id="ARBA00023125"/>
    </source>
</evidence>
<dbReference type="HOGENOM" id="CLU_553510_0_0_1"/>
<dbReference type="InterPro" id="IPR004827">
    <property type="entry name" value="bZIP"/>
</dbReference>
<dbReference type="CDD" id="cd14696">
    <property type="entry name" value="bZIP_Jun"/>
    <property type="match status" value="1"/>
</dbReference>
<dbReference type="AlphaFoldDB" id="T1F6M1"/>
<dbReference type="PROSITE" id="PS50217">
    <property type="entry name" value="BZIP"/>
    <property type="match status" value="1"/>
</dbReference>
<evidence type="ECO:0000313" key="8">
    <source>
        <dbReference type="EnsemblMetazoa" id="HelroP173259"/>
    </source>
</evidence>
<feature type="domain" description="BZIP" evidence="6">
    <location>
        <begin position="387"/>
        <end position="450"/>
    </location>
</feature>
<dbReference type="Gene3D" id="1.20.5.170">
    <property type="match status" value="1"/>
</dbReference>
<dbReference type="Proteomes" id="UP000015101">
    <property type="component" value="Unassembled WGS sequence"/>
</dbReference>
<evidence type="ECO:0000313" key="9">
    <source>
        <dbReference type="Proteomes" id="UP000015101"/>
    </source>
</evidence>
<gene>
    <name evidence="8" type="primary">20204470</name>
    <name evidence="7" type="ORF">HELRODRAFT_173259</name>
</gene>
<feature type="region of interest" description="Disordered" evidence="5">
    <location>
        <begin position="274"/>
        <end position="303"/>
    </location>
</feature>
<organism evidence="8 9">
    <name type="scientific">Helobdella robusta</name>
    <name type="common">Californian leech</name>
    <dbReference type="NCBI Taxonomy" id="6412"/>
    <lineage>
        <taxon>Eukaryota</taxon>
        <taxon>Metazoa</taxon>
        <taxon>Spiralia</taxon>
        <taxon>Lophotrochozoa</taxon>
        <taxon>Annelida</taxon>
        <taxon>Clitellata</taxon>
        <taxon>Hirudinea</taxon>
        <taxon>Rhynchobdellida</taxon>
        <taxon>Glossiphoniidae</taxon>
        <taxon>Helobdella</taxon>
    </lineage>
</organism>
<dbReference type="PANTHER" id="PTHR11462:SF59">
    <property type="entry name" value="BZIP DOMAIN-CONTAINING PROTEIN"/>
    <property type="match status" value="1"/>
</dbReference>
<dbReference type="Pfam" id="PF03957">
    <property type="entry name" value="Jun"/>
    <property type="match status" value="1"/>
</dbReference>
<proteinExistence type="predicted"/>
<evidence type="ECO:0000256" key="1">
    <source>
        <dbReference type="ARBA" id="ARBA00023015"/>
    </source>
</evidence>
<evidence type="ECO:0000313" key="7">
    <source>
        <dbReference type="EMBL" id="ESO03558.1"/>
    </source>
</evidence>
<sequence>MDRTMYEEQMSNEQTSLPYAINLKQSFLLDFNNVRSRQAPVDMGIIKLGSPDLERLLVQQDGSVVTALTPTTQILFPKSVTEEQEAYARGFIDALDELHRSQGKPLNNSSMVTLDTDINTSSRNVLLLNHCNCENEFTTLMSAKTFSPGMDGDHNSVISYNSRLLNGVSEQQLNNIGNNNSKSPTSSLPPAQTLLNRISTIQQKQQKNLLQQQTSLNLTVTTITPSAQNNNIAINSNSSNNINTNPNKVVTSNVTANNNSNVSSSQSFIKTSFSSQLRPPSSSSSTSLLSTAATPNLNSNNTSNQLNLIDKDLISINLKNLFNNASNLFNINNNILHNNNSSLLLSEETLQTVPRLLSSSPLQSTSSAASLSGDSPSPASLSNCDESERLEMKRARNRLAAQKCRTRKLERIAVLSARVDELKEQNAKLERLKLDAARRVEELKEALMRHAECGATRNDDEEEVITYRDIEDHNGEEVCGEDHEMMIPVDLKM</sequence>
<keyword evidence="3" id="KW-0804">Transcription</keyword>
<keyword evidence="9" id="KW-1185">Reference proteome</keyword>